<evidence type="ECO:0000313" key="2">
    <source>
        <dbReference type="EMBL" id="TQL49510.1"/>
    </source>
</evidence>
<feature type="signal peptide" evidence="1">
    <location>
        <begin position="1"/>
        <end position="25"/>
    </location>
</feature>
<organism evidence="2 3">
    <name type="scientific">Ornithinicoccus hortensis</name>
    <dbReference type="NCBI Taxonomy" id="82346"/>
    <lineage>
        <taxon>Bacteria</taxon>
        <taxon>Bacillati</taxon>
        <taxon>Actinomycetota</taxon>
        <taxon>Actinomycetes</taxon>
        <taxon>Micrococcales</taxon>
        <taxon>Intrasporangiaceae</taxon>
        <taxon>Ornithinicoccus</taxon>
    </lineage>
</organism>
<keyword evidence="3" id="KW-1185">Reference proteome</keyword>
<dbReference type="EMBL" id="VFOP01000001">
    <property type="protein sequence ID" value="TQL49510.1"/>
    <property type="molecule type" value="Genomic_DNA"/>
</dbReference>
<dbReference type="AlphaFoldDB" id="A0A542YN43"/>
<comment type="caution">
    <text evidence="2">The sequence shown here is derived from an EMBL/GenBank/DDBJ whole genome shotgun (WGS) entry which is preliminary data.</text>
</comment>
<dbReference type="RefSeq" id="WP_141783765.1">
    <property type="nucleotide sequence ID" value="NZ_BAAAIK010000003.1"/>
</dbReference>
<name>A0A542YN43_9MICO</name>
<evidence type="ECO:0000313" key="3">
    <source>
        <dbReference type="Proteomes" id="UP000319516"/>
    </source>
</evidence>
<gene>
    <name evidence="2" type="ORF">FB467_0583</name>
</gene>
<accession>A0A542YN43</accession>
<evidence type="ECO:0000256" key="1">
    <source>
        <dbReference type="SAM" id="SignalP"/>
    </source>
</evidence>
<evidence type="ECO:0008006" key="4">
    <source>
        <dbReference type="Google" id="ProtNLM"/>
    </source>
</evidence>
<dbReference type="Proteomes" id="UP000319516">
    <property type="component" value="Unassembled WGS sequence"/>
</dbReference>
<protein>
    <recommendedName>
        <fullName evidence="4">Lipoprotein</fullName>
    </recommendedName>
</protein>
<dbReference type="OrthoDB" id="5149721at2"/>
<sequence>MRRTTTTFALAATAALTLSACGGGAEPLTQEQTADVLLTEEEFGIDGWTRGEVEVVESDEGEDGADDGATNEFEQLVQETDGVSQECIDALGAVEGDSFGKTTAGSKVTFSGSGGDMLPEEAELVVVSIDGDSPLAAFDAINEECSDMEIEQDGMTMKMGFTALDSMDGSKISMEVMGMKVEMIMGGVQDGDNIVALMGSGLDEGQVKEIVDRQMEKVADL</sequence>
<keyword evidence="1" id="KW-0732">Signal</keyword>
<feature type="chain" id="PRO_5022037714" description="Lipoprotein" evidence="1">
    <location>
        <begin position="26"/>
        <end position="221"/>
    </location>
</feature>
<reference evidence="2 3" key="1">
    <citation type="submission" date="2019-06" db="EMBL/GenBank/DDBJ databases">
        <title>Sequencing the genomes of 1000 actinobacteria strains.</title>
        <authorList>
            <person name="Klenk H.-P."/>
        </authorList>
    </citation>
    <scope>NUCLEOTIDE SEQUENCE [LARGE SCALE GENOMIC DNA]</scope>
    <source>
        <strain evidence="2 3">DSM 12335</strain>
    </source>
</reference>
<dbReference type="PROSITE" id="PS51257">
    <property type="entry name" value="PROKAR_LIPOPROTEIN"/>
    <property type="match status" value="1"/>
</dbReference>
<proteinExistence type="predicted"/>